<evidence type="ECO:0000313" key="2">
    <source>
        <dbReference type="Proteomes" id="UP000537131"/>
    </source>
</evidence>
<organism evidence="1 2">
    <name type="scientific">Clostridium muellerianum</name>
    <dbReference type="NCBI Taxonomy" id="2716538"/>
    <lineage>
        <taxon>Bacteria</taxon>
        <taxon>Bacillati</taxon>
        <taxon>Bacillota</taxon>
        <taxon>Clostridia</taxon>
        <taxon>Eubacteriales</taxon>
        <taxon>Clostridiaceae</taxon>
        <taxon>Clostridium</taxon>
    </lineage>
</organism>
<keyword evidence="2" id="KW-1185">Reference proteome</keyword>
<sequence length="72" mass="8443">MKGFLKIKVNNQIQNIFFEADGMQLTSEYIEFYNTTFTETIGNKSITKYFISGKKFKQHSFSLENVIELKGY</sequence>
<name>A0A7Y0EN95_9CLOT</name>
<dbReference type="RefSeq" id="WP_169300066.1">
    <property type="nucleotide sequence ID" value="NZ_JABBNI010000065.1"/>
</dbReference>
<gene>
    <name evidence="1" type="ORF">HBE96_23180</name>
</gene>
<reference evidence="1 2" key="2">
    <citation type="submission" date="2020-06" db="EMBL/GenBank/DDBJ databases">
        <title>Complete Genome Sequence of Clostridium muelleri sp. nov. P21T, an Acid-Alcohol Producing Acetogen Isolated from Old Hay.</title>
        <authorList>
            <person name="Duncan K.E."/>
            <person name="Tanner R.S."/>
        </authorList>
    </citation>
    <scope>NUCLEOTIDE SEQUENCE [LARGE SCALE GENOMIC DNA]</scope>
    <source>
        <strain evidence="1 2">P21</strain>
    </source>
</reference>
<comment type="caution">
    <text evidence="1">The sequence shown here is derived from an EMBL/GenBank/DDBJ whole genome shotgun (WGS) entry which is preliminary data.</text>
</comment>
<reference evidence="1 2" key="1">
    <citation type="submission" date="2020-04" db="EMBL/GenBank/DDBJ databases">
        <authorList>
            <person name="Doyle D.A."/>
        </authorList>
    </citation>
    <scope>NUCLEOTIDE SEQUENCE [LARGE SCALE GENOMIC DNA]</scope>
    <source>
        <strain evidence="1 2">P21</strain>
    </source>
</reference>
<protein>
    <submittedName>
        <fullName evidence="1">Uncharacterized protein</fullName>
    </submittedName>
</protein>
<accession>A0A7Y0EN95</accession>
<evidence type="ECO:0000313" key="1">
    <source>
        <dbReference type="EMBL" id="NMM65485.1"/>
    </source>
</evidence>
<dbReference type="Proteomes" id="UP000537131">
    <property type="component" value="Unassembled WGS sequence"/>
</dbReference>
<dbReference type="EMBL" id="JABBNI010000065">
    <property type="protein sequence ID" value="NMM65485.1"/>
    <property type="molecule type" value="Genomic_DNA"/>
</dbReference>
<dbReference type="AlphaFoldDB" id="A0A7Y0EN95"/>
<proteinExistence type="predicted"/>